<feature type="region of interest" description="Disordered" evidence="1">
    <location>
        <begin position="1"/>
        <end position="28"/>
    </location>
</feature>
<protein>
    <submittedName>
        <fullName evidence="2">Uncharacterized protein</fullName>
    </submittedName>
</protein>
<evidence type="ECO:0000256" key="1">
    <source>
        <dbReference type="SAM" id="MobiDB-lite"/>
    </source>
</evidence>
<keyword evidence="3" id="KW-1185">Reference proteome</keyword>
<dbReference type="GeneID" id="66070516"/>
<dbReference type="KEGG" id="more:E1B28_001440"/>
<comment type="caution">
    <text evidence="2">The sequence shown here is derived from an EMBL/GenBank/DDBJ whole genome shotgun (WGS) entry which is preliminary data.</text>
</comment>
<dbReference type="RefSeq" id="XP_043016082.1">
    <property type="nucleotide sequence ID" value="XM_043147373.1"/>
</dbReference>
<reference evidence="2" key="1">
    <citation type="journal article" date="2021" name="Genome Biol. Evol.">
        <title>The assembled and annotated genome of the fairy-ring fungus Marasmius oreades.</title>
        <authorList>
            <person name="Hiltunen M."/>
            <person name="Ament-Velasquez S.L."/>
            <person name="Johannesson H."/>
        </authorList>
    </citation>
    <scope>NUCLEOTIDE SEQUENCE</scope>
    <source>
        <strain evidence="2">03SP1</strain>
    </source>
</reference>
<dbReference type="Proteomes" id="UP001049176">
    <property type="component" value="Chromosome 1"/>
</dbReference>
<proteinExistence type="predicted"/>
<name>A0A9P8AFE6_9AGAR</name>
<evidence type="ECO:0000313" key="2">
    <source>
        <dbReference type="EMBL" id="KAG7099612.1"/>
    </source>
</evidence>
<organism evidence="2 3">
    <name type="scientific">Marasmius oreades</name>
    <name type="common">fairy-ring Marasmius</name>
    <dbReference type="NCBI Taxonomy" id="181124"/>
    <lineage>
        <taxon>Eukaryota</taxon>
        <taxon>Fungi</taxon>
        <taxon>Dikarya</taxon>
        <taxon>Basidiomycota</taxon>
        <taxon>Agaricomycotina</taxon>
        <taxon>Agaricomycetes</taxon>
        <taxon>Agaricomycetidae</taxon>
        <taxon>Agaricales</taxon>
        <taxon>Marasmiineae</taxon>
        <taxon>Marasmiaceae</taxon>
        <taxon>Marasmius</taxon>
    </lineage>
</organism>
<dbReference type="AlphaFoldDB" id="A0A9P8AFE6"/>
<accession>A0A9P8AFE6</accession>
<dbReference type="EMBL" id="CM032181">
    <property type="protein sequence ID" value="KAG7099612.1"/>
    <property type="molecule type" value="Genomic_DNA"/>
</dbReference>
<sequence length="104" mass="11740">MMGSSGGTVDQEQGKECEFSGGNGDTIKKSQIFSQIPNAKKKLVPEDAQLRREEWPGHLDSPEQHSTSTRSHIIRKGAFVAWAKEFRKRYPTRPHSPQTTMEDL</sequence>
<evidence type="ECO:0000313" key="3">
    <source>
        <dbReference type="Proteomes" id="UP001049176"/>
    </source>
</evidence>
<gene>
    <name evidence="2" type="ORF">E1B28_001440</name>
</gene>